<dbReference type="InterPro" id="IPR011500">
    <property type="entry name" value="GPCR_3_9-Cys_dom"/>
</dbReference>
<evidence type="ECO:0000313" key="16">
    <source>
        <dbReference type="Proteomes" id="UP001474421"/>
    </source>
</evidence>
<dbReference type="FunFam" id="2.10.50.30:FF:000002">
    <property type="entry name" value="Vomeronasal 2 receptor, h1"/>
    <property type="match status" value="1"/>
</dbReference>
<dbReference type="SUPFAM" id="SSF53822">
    <property type="entry name" value="Periplasmic binding protein-like I"/>
    <property type="match status" value="1"/>
</dbReference>
<dbReference type="GO" id="GO:0005886">
    <property type="term" value="C:plasma membrane"/>
    <property type="evidence" value="ECO:0007669"/>
    <property type="project" value="UniProtKB-SubCell"/>
</dbReference>
<dbReference type="GO" id="GO:0004930">
    <property type="term" value="F:G protein-coupled receptor activity"/>
    <property type="evidence" value="ECO:0007669"/>
    <property type="project" value="UniProtKB-KW"/>
</dbReference>
<evidence type="ECO:0000256" key="8">
    <source>
        <dbReference type="ARBA" id="ARBA00023136"/>
    </source>
</evidence>
<evidence type="ECO:0000259" key="14">
    <source>
        <dbReference type="PROSITE" id="PS50259"/>
    </source>
</evidence>
<dbReference type="Pfam" id="PF00003">
    <property type="entry name" value="7tm_3"/>
    <property type="match status" value="1"/>
</dbReference>
<keyword evidence="9 15" id="KW-0675">Receptor</keyword>
<dbReference type="Gene3D" id="3.40.50.2300">
    <property type="match status" value="2"/>
</dbReference>
<feature type="transmembrane region" description="Helical" evidence="12">
    <location>
        <begin position="833"/>
        <end position="855"/>
    </location>
</feature>
<keyword evidence="10" id="KW-0325">Glycoprotein</keyword>
<dbReference type="FunFam" id="3.40.50.2300:FF:000024">
    <property type="entry name" value="Vomeronasal 2, receptor 73"/>
    <property type="match status" value="1"/>
</dbReference>
<feature type="transmembrane region" description="Helical" evidence="12">
    <location>
        <begin position="651"/>
        <end position="672"/>
    </location>
</feature>
<keyword evidence="7" id="KW-0297">G-protein coupled receptor</keyword>
<dbReference type="Pfam" id="PF01094">
    <property type="entry name" value="ANF_receptor"/>
    <property type="match status" value="1"/>
</dbReference>
<dbReference type="AlphaFoldDB" id="A0AAW1B6S5"/>
<gene>
    <name evidence="15" type="ORF">NXF25_021222</name>
</gene>
<evidence type="ECO:0000313" key="15">
    <source>
        <dbReference type="EMBL" id="KAK9397861.1"/>
    </source>
</evidence>
<organism evidence="15 16">
    <name type="scientific">Crotalus adamanteus</name>
    <name type="common">Eastern diamondback rattlesnake</name>
    <dbReference type="NCBI Taxonomy" id="8729"/>
    <lineage>
        <taxon>Eukaryota</taxon>
        <taxon>Metazoa</taxon>
        <taxon>Chordata</taxon>
        <taxon>Craniata</taxon>
        <taxon>Vertebrata</taxon>
        <taxon>Euteleostomi</taxon>
        <taxon>Lepidosauria</taxon>
        <taxon>Squamata</taxon>
        <taxon>Bifurcata</taxon>
        <taxon>Unidentata</taxon>
        <taxon>Episquamata</taxon>
        <taxon>Toxicofera</taxon>
        <taxon>Serpentes</taxon>
        <taxon>Colubroidea</taxon>
        <taxon>Viperidae</taxon>
        <taxon>Crotalinae</taxon>
        <taxon>Crotalus</taxon>
    </lineage>
</organism>
<evidence type="ECO:0000256" key="13">
    <source>
        <dbReference type="SAM" id="SignalP"/>
    </source>
</evidence>
<feature type="transmembrane region" description="Helical" evidence="12">
    <location>
        <begin position="721"/>
        <end position="744"/>
    </location>
</feature>
<feature type="transmembrane region" description="Helical" evidence="12">
    <location>
        <begin position="684"/>
        <end position="709"/>
    </location>
</feature>
<evidence type="ECO:0000256" key="9">
    <source>
        <dbReference type="ARBA" id="ARBA00023170"/>
    </source>
</evidence>
<protein>
    <submittedName>
        <fullName evidence="15">Type-2 vomeronasal receptor</fullName>
    </submittedName>
</protein>
<evidence type="ECO:0000256" key="12">
    <source>
        <dbReference type="SAM" id="Phobius"/>
    </source>
</evidence>
<comment type="caution">
    <text evidence="15">The sequence shown here is derived from an EMBL/GenBank/DDBJ whole genome shotgun (WGS) entry which is preliminary data.</text>
</comment>
<keyword evidence="8 12" id="KW-0472">Membrane</keyword>
<evidence type="ECO:0000256" key="5">
    <source>
        <dbReference type="ARBA" id="ARBA00022729"/>
    </source>
</evidence>
<evidence type="ECO:0000256" key="7">
    <source>
        <dbReference type="ARBA" id="ARBA00023040"/>
    </source>
</evidence>
<accession>A0AAW1B6S5</accession>
<feature type="transmembrane region" description="Helical" evidence="12">
    <location>
        <begin position="613"/>
        <end position="636"/>
    </location>
</feature>
<keyword evidence="6 12" id="KW-1133">Transmembrane helix</keyword>
<feature type="domain" description="G-protein coupled receptors family 3 profile" evidence="14">
    <location>
        <begin position="613"/>
        <end position="877"/>
    </location>
</feature>
<dbReference type="Pfam" id="PF07562">
    <property type="entry name" value="NCD3G"/>
    <property type="match status" value="1"/>
</dbReference>
<evidence type="ECO:0000256" key="6">
    <source>
        <dbReference type="ARBA" id="ARBA00022989"/>
    </source>
</evidence>
<dbReference type="InterPro" id="IPR004073">
    <property type="entry name" value="GPCR_3_vmron_rcpt_2"/>
</dbReference>
<evidence type="ECO:0000256" key="4">
    <source>
        <dbReference type="ARBA" id="ARBA00022692"/>
    </source>
</evidence>
<feature type="chain" id="PRO_5043912114" evidence="13">
    <location>
        <begin position="19"/>
        <end position="878"/>
    </location>
</feature>
<dbReference type="PRINTS" id="PR00248">
    <property type="entry name" value="GPCRMGR"/>
</dbReference>
<reference evidence="15 16" key="1">
    <citation type="journal article" date="2024" name="Proc. Natl. Acad. Sci. U.S.A.">
        <title>The genetic regulatory architecture and epigenomic basis for age-related changes in rattlesnake venom.</title>
        <authorList>
            <person name="Hogan M.P."/>
            <person name="Holding M.L."/>
            <person name="Nystrom G.S."/>
            <person name="Colston T.J."/>
            <person name="Bartlett D.A."/>
            <person name="Mason A.J."/>
            <person name="Ellsworth S.A."/>
            <person name="Rautsaw R.M."/>
            <person name="Lawrence K.C."/>
            <person name="Strickland J.L."/>
            <person name="He B."/>
            <person name="Fraser P."/>
            <person name="Margres M.J."/>
            <person name="Gilbert D.M."/>
            <person name="Gibbs H.L."/>
            <person name="Parkinson C.L."/>
            <person name="Rokyta D.R."/>
        </authorList>
    </citation>
    <scope>NUCLEOTIDE SEQUENCE [LARGE SCALE GENOMIC DNA]</scope>
    <source>
        <strain evidence="15">DRR0105</strain>
    </source>
</reference>
<evidence type="ECO:0000256" key="3">
    <source>
        <dbReference type="ARBA" id="ARBA00022475"/>
    </source>
</evidence>
<keyword evidence="16" id="KW-1185">Reference proteome</keyword>
<keyword evidence="5 13" id="KW-0732">Signal</keyword>
<keyword evidence="3" id="KW-1003">Cell membrane</keyword>
<dbReference type="InterPro" id="IPR038550">
    <property type="entry name" value="GPCR_3_9-Cys_sf"/>
</dbReference>
<keyword evidence="4 12" id="KW-0812">Transmembrane</keyword>
<dbReference type="InterPro" id="IPR000337">
    <property type="entry name" value="GPCR_3"/>
</dbReference>
<dbReference type="PROSITE" id="PS00981">
    <property type="entry name" value="G_PROTEIN_RECEP_F3_3"/>
    <property type="match status" value="1"/>
</dbReference>
<evidence type="ECO:0000256" key="11">
    <source>
        <dbReference type="ARBA" id="ARBA00023224"/>
    </source>
</evidence>
<dbReference type="PRINTS" id="PR01535">
    <property type="entry name" value="VOMERONASL2R"/>
</dbReference>
<dbReference type="InterPro" id="IPR017979">
    <property type="entry name" value="GPCR_3_CS"/>
</dbReference>
<sequence>MSCKFSILVIMVLPGVLCKIPHLNCITSDPLPILHKYHQLGDIIIGGIMSQIYIFSNTITFQEQPSTDLFYKNEVVTQLYQHILSLAFAVKEINENPQILPNFTLGFHIYNSHFIASWTYHASMELFSTQGNFTPNYKCDTKNNPVAVIRGPNSEIFINMEAILSIYKVPQFTYGSAAELSRKTQIAFYHQMFSNVNRQYRGILQLLLHFQWMWIGILYDNDDNGERFLQNVVPMFSQKGICFDFIERFPVITFVDNIDKMVTEGFHIYHVVTESTANVCVIYGDIKTMTFIRMFPIISQYENVAEMAVSKVLVMSAQMEFTSLPFQKHENIDFLHGVLSFAIHSKEILGFQKFLHMRKPILEKEDGNGFIQPFWEEAFKCSFPGSTLDSQATETCTGVEKLETLLSSVFESRMTAHSYSVYNSVYVVAHALYAMLSLGVKKTARIHKERQILLSQLTWKLNYFVRHICFNNSVGETLYFNANGELETGFDIINWVIFPNQSFFRVKVGEVQPLSSNEEMFTISEKTIMWTHRFNQTRPSSLCNPSCHSGYSKLKQRGKPFCCYHCIPCPEGKISDHKDMDNCFQCPQNHYPNEEQNFCILKYVTFLSYEEPLGITFTSFIIIFSIITILVLWLFIKHNDTPIVKANNETLTYILLISLLLSFLCALLFIGWTHQWTCLLRQVTFGIVFSVAVSSILAKPIIVILAFMATKPGSRIRKWMGNRLAVSMVLSCSFVQTIICIVWLSTSPPFLDVDMNSMPKEIVLICNEGSTVMFYCVLGFMGFLATISFIVAFLVRKLPDTFNEAKFITFSMLIFCSIWLSFVPTYLSTKGKYMVAAEIFSILCSSAGLLAFIVFPKCYIIVVRPDLNNKEQLRRGRI</sequence>
<dbReference type="PANTHER" id="PTHR24061">
    <property type="entry name" value="CALCIUM-SENSING RECEPTOR-RELATED"/>
    <property type="match status" value="1"/>
</dbReference>
<dbReference type="Proteomes" id="UP001474421">
    <property type="component" value="Unassembled WGS sequence"/>
</dbReference>
<evidence type="ECO:0000256" key="1">
    <source>
        <dbReference type="ARBA" id="ARBA00004651"/>
    </source>
</evidence>
<dbReference type="InterPro" id="IPR028082">
    <property type="entry name" value="Peripla_BP_I"/>
</dbReference>
<name>A0AAW1B6S5_CROAD</name>
<dbReference type="InterPro" id="IPR000068">
    <property type="entry name" value="GPCR_3_Ca_sens_rcpt-rel"/>
</dbReference>
<proteinExistence type="inferred from homology"/>
<feature type="transmembrane region" description="Helical" evidence="12">
    <location>
        <begin position="807"/>
        <end position="827"/>
    </location>
</feature>
<dbReference type="EMBL" id="JAOTOJ010000008">
    <property type="protein sequence ID" value="KAK9397861.1"/>
    <property type="molecule type" value="Genomic_DNA"/>
</dbReference>
<evidence type="ECO:0000256" key="10">
    <source>
        <dbReference type="ARBA" id="ARBA00023180"/>
    </source>
</evidence>
<comment type="similarity">
    <text evidence="2">Belongs to the G-protein coupled receptor 3 family.</text>
</comment>
<evidence type="ECO:0000256" key="2">
    <source>
        <dbReference type="ARBA" id="ARBA00007242"/>
    </source>
</evidence>
<dbReference type="PROSITE" id="PS50259">
    <property type="entry name" value="G_PROTEIN_RECEP_F3_4"/>
    <property type="match status" value="1"/>
</dbReference>
<comment type="subcellular location">
    <subcellularLocation>
        <location evidence="1">Cell membrane</location>
        <topology evidence="1">Multi-pass membrane protein</topology>
    </subcellularLocation>
</comment>
<dbReference type="PANTHER" id="PTHR24061:SF599">
    <property type="entry name" value="G-PROTEIN COUPLED RECEPTORS FAMILY 3 PROFILE DOMAIN-CONTAINING PROTEIN"/>
    <property type="match status" value="1"/>
</dbReference>
<feature type="signal peptide" evidence="13">
    <location>
        <begin position="1"/>
        <end position="18"/>
    </location>
</feature>
<keyword evidence="11" id="KW-0807">Transducer</keyword>
<dbReference type="Gene3D" id="2.10.50.30">
    <property type="entry name" value="GPCR, family 3, nine cysteines domain"/>
    <property type="match status" value="1"/>
</dbReference>
<dbReference type="InterPro" id="IPR001828">
    <property type="entry name" value="ANF_lig-bd_rcpt"/>
</dbReference>
<feature type="transmembrane region" description="Helical" evidence="12">
    <location>
        <begin position="772"/>
        <end position="795"/>
    </location>
</feature>
<dbReference type="InterPro" id="IPR017978">
    <property type="entry name" value="GPCR_3_C"/>
</dbReference>